<accession>A0A6A4SQI1</accession>
<proteinExistence type="predicted"/>
<sequence>MSSKVQRCYFGSKQAATRVSTQLTGSIMYNSYLNKRLIISKRRRLAEEATGRVVNALPPVDGSRPARTNQEENVRGSFANGCFPVVVFPDADVPPPRSAWRLGGILNHKQIPPVIRPLNLTVLSRRSSAGERVATVELTG</sequence>
<comment type="caution">
    <text evidence="1">The sequence shown here is derived from an EMBL/GenBank/DDBJ whole genome shotgun (WGS) entry which is preliminary data.</text>
</comment>
<evidence type="ECO:0000313" key="1">
    <source>
        <dbReference type="EMBL" id="KAF0034368.1"/>
    </source>
</evidence>
<organism evidence="1 2">
    <name type="scientific">Scophthalmus maximus</name>
    <name type="common">Turbot</name>
    <name type="synonym">Psetta maxima</name>
    <dbReference type="NCBI Taxonomy" id="52904"/>
    <lineage>
        <taxon>Eukaryota</taxon>
        <taxon>Metazoa</taxon>
        <taxon>Chordata</taxon>
        <taxon>Craniata</taxon>
        <taxon>Vertebrata</taxon>
        <taxon>Euteleostomi</taxon>
        <taxon>Actinopterygii</taxon>
        <taxon>Neopterygii</taxon>
        <taxon>Teleostei</taxon>
        <taxon>Neoteleostei</taxon>
        <taxon>Acanthomorphata</taxon>
        <taxon>Carangaria</taxon>
        <taxon>Pleuronectiformes</taxon>
        <taxon>Pleuronectoidei</taxon>
        <taxon>Scophthalmidae</taxon>
        <taxon>Scophthalmus</taxon>
    </lineage>
</organism>
<reference evidence="1 2" key="1">
    <citation type="submission" date="2019-06" db="EMBL/GenBank/DDBJ databases">
        <title>Draft genomes of female and male turbot (Scophthalmus maximus).</title>
        <authorList>
            <person name="Xu H."/>
            <person name="Xu X.-W."/>
            <person name="Shao C."/>
            <person name="Chen S."/>
        </authorList>
    </citation>
    <scope>NUCLEOTIDE SEQUENCE [LARGE SCALE GENOMIC DNA]</scope>
    <source>
        <strain evidence="1">Ysfricsl-2016a</strain>
        <tissue evidence="1">Blood</tissue>
    </source>
</reference>
<dbReference type="AlphaFoldDB" id="A0A6A4SQI1"/>
<dbReference type="EMBL" id="VEVO01000012">
    <property type="protein sequence ID" value="KAF0034368.1"/>
    <property type="molecule type" value="Genomic_DNA"/>
</dbReference>
<name>A0A6A4SQI1_SCOMX</name>
<gene>
    <name evidence="1" type="ORF">F2P81_014434</name>
</gene>
<dbReference type="Proteomes" id="UP000438429">
    <property type="component" value="Unassembled WGS sequence"/>
</dbReference>
<evidence type="ECO:0000313" key="2">
    <source>
        <dbReference type="Proteomes" id="UP000438429"/>
    </source>
</evidence>
<protein>
    <submittedName>
        <fullName evidence="1">Uncharacterized protein</fullName>
    </submittedName>
</protein>